<dbReference type="NCBIfam" id="NF005107">
    <property type="entry name" value="PRK06545.1-5"/>
    <property type="match status" value="1"/>
</dbReference>
<dbReference type="SUPFAM" id="SSF51735">
    <property type="entry name" value="NAD(P)-binding Rossmann-fold domains"/>
    <property type="match status" value="1"/>
</dbReference>
<dbReference type="Gene3D" id="3.30.70.260">
    <property type="match status" value="1"/>
</dbReference>
<accession>A0ABT0W673</accession>
<dbReference type="PROSITE" id="PS51671">
    <property type="entry name" value="ACT"/>
    <property type="match status" value="1"/>
</dbReference>
<keyword evidence="8" id="KW-0057">Aromatic amino acid biosynthesis</keyword>
<evidence type="ECO:0000313" key="12">
    <source>
        <dbReference type="EMBL" id="MCM2531831.1"/>
    </source>
</evidence>
<organism evidence="12 13">
    <name type="scientific">Neobacillus pocheonensis</name>
    <dbReference type="NCBI Taxonomy" id="363869"/>
    <lineage>
        <taxon>Bacteria</taxon>
        <taxon>Bacillati</taxon>
        <taxon>Bacillota</taxon>
        <taxon>Bacilli</taxon>
        <taxon>Bacillales</taxon>
        <taxon>Bacillaceae</taxon>
        <taxon>Neobacillus</taxon>
    </lineage>
</organism>
<gene>
    <name evidence="12" type="ORF">NDK43_04780</name>
</gene>
<dbReference type="Gene3D" id="3.40.50.720">
    <property type="entry name" value="NAD(P)-binding Rossmann-like Domain"/>
    <property type="match status" value="1"/>
</dbReference>
<evidence type="ECO:0000256" key="1">
    <source>
        <dbReference type="ARBA" id="ARBA00005067"/>
    </source>
</evidence>
<keyword evidence="5" id="KW-0827">Tyrosine biosynthesis</keyword>
<keyword evidence="13" id="KW-1185">Reference proteome</keyword>
<reference evidence="12 13" key="1">
    <citation type="submission" date="2022-06" db="EMBL/GenBank/DDBJ databases">
        <authorList>
            <person name="Jeon C.O."/>
        </authorList>
    </citation>
    <scope>NUCLEOTIDE SEQUENCE [LARGE SCALE GENOMIC DNA]</scope>
    <source>
        <strain evidence="12 13">KCTC 13943</strain>
    </source>
</reference>
<dbReference type="InterPro" id="IPR008927">
    <property type="entry name" value="6-PGluconate_DH-like_C_sf"/>
</dbReference>
<dbReference type="SUPFAM" id="SSF48179">
    <property type="entry name" value="6-phosphogluconate dehydrogenase C-terminal domain-like"/>
    <property type="match status" value="1"/>
</dbReference>
<evidence type="ECO:0000256" key="7">
    <source>
        <dbReference type="ARBA" id="ARBA00023027"/>
    </source>
</evidence>
<dbReference type="InterPro" id="IPR002912">
    <property type="entry name" value="ACT_dom"/>
</dbReference>
<dbReference type="InterPro" id="IPR050812">
    <property type="entry name" value="Preph/Arog_dehydrog"/>
</dbReference>
<proteinExistence type="inferred from homology"/>
<evidence type="ECO:0000259" key="11">
    <source>
        <dbReference type="PROSITE" id="PS51671"/>
    </source>
</evidence>
<evidence type="ECO:0000256" key="4">
    <source>
        <dbReference type="ARBA" id="ARBA00016891"/>
    </source>
</evidence>
<evidence type="ECO:0000256" key="8">
    <source>
        <dbReference type="ARBA" id="ARBA00023141"/>
    </source>
</evidence>
<dbReference type="PANTHER" id="PTHR21363">
    <property type="entry name" value="PREPHENATE DEHYDROGENASE"/>
    <property type="match status" value="1"/>
</dbReference>
<protein>
    <recommendedName>
        <fullName evidence="4">Prephenate dehydrogenase</fullName>
        <ecNumber evidence="3">1.3.1.12</ecNumber>
    </recommendedName>
</protein>
<evidence type="ECO:0000256" key="9">
    <source>
        <dbReference type="ARBA" id="ARBA00049260"/>
    </source>
</evidence>
<evidence type="ECO:0000256" key="6">
    <source>
        <dbReference type="ARBA" id="ARBA00023002"/>
    </source>
</evidence>
<dbReference type="Pfam" id="PF01842">
    <property type="entry name" value="ACT"/>
    <property type="match status" value="1"/>
</dbReference>
<dbReference type="InterPro" id="IPR036291">
    <property type="entry name" value="NAD(P)-bd_dom_sf"/>
</dbReference>
<dbReference type="EMBL" id="JAMQCR010000001">
    <property type="protein sequence ID" value="MCM2531831.1"/>
    <property type="molecule type" value="Genomic_DNA"/>
</dbReference>
<dbReference type="Pfam" id="PF02153">
    <property type="entry name" value="PDH_N"/>
    <property type="match status" value="1"/>
</dbReference>
<comment type="pathway">
    <text evidence="1">Amino-acid biosynthesis; L-tyrosine biosynthesis; (4-hydroxyphenyl)pyruvate from prephenate (NAD(+) route): step 1/1.</text>
</comment>
<evidence type="ECO:0000259" key="10">
    <source>
        <dbReference type="PROSITE" id="PS51176"/>
    </source>
</evidence>
<sequence length="368" mass="40924">MKGRVFVIGLGLIGGSLALCIRKEHNEANIIGYDINSEQARLAKMLGVIDKIAETIDEGAINADLIIIAAPVKETVAIIQLLSELPLNPQVIITDTGSTKGIIVANSINLKQKGFTFIGGHPMAGSHKSGVSAAKEILFENAFYLLTPEEFIEKTRVDELIGWLNGTKAKFLTVSPKNHDYLTGIVSHFPHIIAASIVRQTEKLAQEQSLIPRLAAGGFRDITRIASSSPEMWKDILLHNKEILIELLSQWQEEMFWVKELLEKENGSAIYDYFHQAKQFRDGLPIKEKGAIPSFYDLFVDVPDYPGVISEITGYLAKETISITNIRILETREDINGVLVISFQTEEDRQRAERCIHSYSSYVTSIGN</sequence>
<comment type="similarity">
    <text evidence="2">Belongs to the prephenate/arogenate dehydrogenase family.</text>
</comment>
<evidence type="ECO:0000313" key="13">
    <source>
        <dbReference type="Proteomes" id="UP001523262"/>
    </source>
</evidence>
<evidence type="ECO:0000256" key="3">
    <source>
        <dbReference type="ARBA" id="ARBA00012068"/>
    </source>
</evidence>
<evidence type="ECO:0000256" key="2">
    <source>
        <dbReference type="ARBA" id="ARBA00007964"/>
    </source>
</evidence>
<comment type="caution">
    <text evidence="12">The sequence shown here is derived from an EMBL/GenBank/DDBJ whole genome shotgun (WGS) entry which is preliminary data.</text>
</comment>
<feature type="domain" description="ACT" evidence="11">
    <location>
        <begin position="297"/>
        <end position="368"/>
    </location>
</feature>
<keyword evidence="6 12" id="KW-0560">Oxidoreductase</keyword>
<name>A0ABT0W673_9BACI</name>
<keyword evidence="7" id="KW-0520">NAD</keyword>
<dbReference type="InterPro" id="IPR046826">
    <property type="entry name" value="PDH_N"/>
</dbReference>
<dbReference type="InterPro" id="IPR003099">
    <property type="entry name" value="Prephen_DH"/>
</dbReference>
<evidence type="ECO:0000256" key="5">
    <source>
        <dbReference type="ARBA" id="ARBA00022498"/>
    </source>
</evidence>
<keyword evidence="8" id="KW-0028">Amino-acid biosynthesis</keyword>
<dbReference type="SUPFAM" id="SSF55021">
    <property type="entry name" value="ACT-like"/>
    <property type="match status" value="1"/>
</dbReference>
<dbReference type="PROSITE" id="PS51176">
    <property type="entry name" value="PDH_ADH"/>
    <property type="match status" value="1"/>
</dbReference>
<comment type="catalytic activity">
    <reaction evidence="9">
        <text>prephenate + NAD(+) = 3-(4-hydroxyphenyl)pyruvate + CO2 + NADH</text>
        <dbReference type="Rhea" id="RHEA:13869"/>
        <dbReference type="ChEBI" id="CHEBI:16526"/>
        <dbReference type="ChEBI" id="CHEBI:29934"/>
        <dbReference type="ChEBI" id="CHEBI:36242"/>
        <dbReference type="ChEBI" id="CHEBI:57540"/>
        <dbReference type="ChEBI" id="CHEBI:57945"/>
        <dbReference type="EC" id="1.3.1.12"/>
    </reaction>
</comment>
<dbReference type="EC" id="1.3.1.12" evidence="3"/>
<dbReference type="PANTHER" id="PTHR21363:SF0">
    <property type="entry name" value="PREPHENATE DEHYDROGENASE [NADP(+)]"/>
    <property type="match status" value="1"/>
</dbReference>
<dbReference type="InterPro" id="IPR046825">
    <property type="entry name" value="PDH_C"/>
</dbReference>
<dbReference type="Pfam" id="PF20463">
    <property type="entry name" value="PDH_C"/>
    <property type="match status" value="1"/>
</dbReference>
<feature type="domain" description="Prephenate/arogenate dehydrogenase" evidence="10">
    <location>
        <begin position="3"/>
        <end position="292"/>
    </location>
</feature>
<dbReference type="GO" id="GO:0008977">
    <property type="term" value="F:prephenate dehydrogenase (NAD+) activity"/>
    <property type="evidence" value="ECO:0007669"/>
    <property type="project" value="UniProtKB-EC"/>
</dbReference>
<dbReference type="InterPro" id="IPR045865">
    <property type="entry name" value="ACT-like_dom_sf"/>
</dbReference>
<dbReference type="Gene3D" id="1.10.3660.10">
    <property type="entry name" value="6-phosphogluconate dehydrogenase C-terminal like domain"/>
    <property type="match status" value="1"/>
</dbReference>
<dbReference type="Proteomes" id="UP001523262">
    <property type="component" value="Unassembled WGS sequence"/>
</dbReference>
<dbReference type="CDD" id="cd04909">
    <property type="entry name" value="ACT_PDH-BS"/>
    <property type="match status" value="1"/>
</dbReference>